<dbReference type="AlphaFoldDB" id="A0AAX6M754"/>
<name>A0AAX6M754_9PEZI</name>
<evidence type="ECO:0000313" key="3">
    <source>
        <dbReference type="Proteomes" id="UP001369815"/>
    </source>
</evidence>
<evidence type="ECO:0008006" key="4">
    <source>
        <dbReference type="Google" id="ProtNLM"/>
    </source>
</evidence>
<dbReference type="Proteomes" id="UP001369815">
    <property type="component" value="Unassembled WGS sequence"/>
</dbReference>
<keyword evidence="3" id="KW-1185">Reference proteome</keyword>
<reference evidence="2 3" key="1">
    <citation type="journal article" date="2024" name="Front Chem Biol">
        <title>Unveiling the potential of Daldinia eschscholtzii MFLUCC 19-0629 through bioactivity and bioinformatics studies for enhanced sustainable agriculture production.</title>
        <authorList>
            <person name="Brooks S."/>
            <person name="Weaver J.A."/>
            <person name="Klomchit A."/>
            <person name="Alharthi S.A."/>
            <person name="Onlamun T."/>
            <person name="Nurani R."/>
            <person name="Vong T.K."/>
            <person name="Alberti F."/>
            <person name="Greco C."/>
        </authorList>
    </citation>
    <scope>NUCLEOTIDE SEQUENCE [LARGE SCALE GENOMIC DNA]</scope>
    <source>
        <strain evidence="2">MFLUCC 19-0629</strain>
    </source>
</reference>
<feature type="chain" id="PRO_5043691109" description="AA1-like domain-containing protein" evidence="1">
    <location>
        <begin position="20"/>
        <end position="186"/>
    </location>
</feature>
<gene>
    <name evidence="2" type="ORF">Daesc_010257</name>
</gene>
<keyword evidence="1" id="KW-0732">Signal</keyword>
<feature type="signal peptide" evidence="1">
    <location>
        <begin position="1"/>
        <end position="19"/>
    </location>
</feature>
<comment type="caution">
    <text evidence="2">The sequence shown here is derived from an EMBL/GenBank/DDBJ whole genome shotgun (WGS) entry which is preliminary data.</text>
</comment>
<accession>A0AAX6M754</accession>
<organism evidence="2 3">
    <name type="scientific">Daldinia eschscholtzii</name>
    <dbReference type="NCBI Taxonomy" id="292717"/>
    <lineage>
        <taxon>Eukaryota</taxon>
        <taxon>Fungi</taxon>
        <taxon>Dikarya</taxon>
        <taxon>Ascomycota</taxon>
        <taxon>Pezizomycotina</taxon>
        <taxon>Sordariomycetes</taxon>
        <taxon>Xylariomycetidae</taxon>
        <taxon>Xylariales</taxon>
        <taxon>Hypoxylaceae</taxon>
        <taxon>Daldinia</taxon>
    </lineage>
</organism>
<protein>
    <recommendedName>
        <fullName evidence="4">AA1-like domain-containing protein</fullName>
    </recommendedName>
</protein>
<dbReference type="EMBL" id="JBANMG010000010">
    <property type="protein sequence ID" value="KAK6948490.1"/>
    <property type="molecule type" value="Genomic_DNA"/>
</dbReference>
<evidence type="ECO:0000256" key="1">
    <source>
        <dbReference type="SAM" id="SignalP"/>
    </source>
</evidence>
<sequence>MYKQILLTSTLSLLSPALAFPLERRDTPKFTITSLSATFPYPGVYGVDSVDSFVNVAVTYPDPSSTSGATLNTTCRVDWPAGTNPGPTEWTPCADSALQFRLPTDGWSSTTNFRVELFEELASDGSGLDASQVLKSNPGNPSDPDTYMFCLQMGKFNPLTCTLTGPMGQSPRTVVMPTTEVPARPN</sequence>
<proteinExistence type="predicted"/>
<evidence type="ECO:0000313" key="2">
    <source>
        <dbReference type="EMBL" id="KAK6948490.1"/>
    </source>
</evidence>